<keyword evidence="3" id="KW-1185">Reference proteome</keyword>
<gene>
    <name evidence="2" type="ORF">RRG08_049081</name>
</gene>
<evidence type="ECO:0000313" key="2">
    <source>
        <dbReference type="EMBL" id="KAK3783946.1"/>
    </source>
</evidence>
<reference evidence="2" key="1">
    <citation type="journal article" date="2023" name="G3 (Bethesda)">
        <title>A reference genome for the long-term kleptoplast-retaining sea slug Elysia crispata morphotype clarki.</title>
        <authorList>
            <person name="Eastman K.E."/>
            <person name="Pendleton A.L."/>
            <person name="Shaikh M.A."/>
            <person name="Suttiyut T."/>
            <person name="Ogas R."/>
            <person name="Tomko P."/>
            <person name="Gavelis G."/>
            <person name="Widhalm J.R."/>
            <person name="Wisecaver J.H."/>
        </authorList>
    </citation>
    <scope>NUCLEOTIDE SEQUENCE</scope>
    <source>
        <strain evidence="2">ECLA1</strain>
    </source>
</reference>
<feature type="compositionally biased region" description="Polar residues" evidence="1">
    <location>
        <begin position="72"/>
        <end position="84"/>
    </location>
</feature>
<dbReference type="Proteomes" id="UP001283361">
    <property type="component" value="Unassembled WGS sequence"/>
</dbReference>
<protein>
    <submittedName>
        <fullName evidence="2">Uncharacterized protein</fullName>
    </submittedName>
</protein>
<comment type="caution">
    <text evidence="2">The sequence shown here is derived from an EMBL/GenBank/DDBJ whole genome shotgun (WGS) entry which is preliminary data.</text>
</comment>
<dbReference type="EMBL" id="JAWDGP010002325">
    <property type="protein sequence ID" value="KAK3783946.1"/>
    <property type="molecule type" value="Genomic_DNA"/>
</dbReference>
<evidence type="ECO:0000256" key="1">
    <source>
        <dbReference type="SAM" id="MobiDB-lite"/>
    </source>
</evidence>
<feature type="region of interest" description="Disordered" evidence="1">
    <location>
        <begin position="41"/>
        <end position="85"/>
    </location>
</feature>
<name>A0AAE1DUW5_9GAST</name>
<accession>A0AAE1DUW5</accession>
<evidence type="ECO:0000313" key="3">
    <source>
        <dbReference type="Proteomes" id="UP001283361"/>
    </source>
</evidence>
<proteinExistence type="predicted"/>
<dbReference type="AlphaFoldDB" id="A0AAE1DUW5"/>
<organism evidence="2 3">
    <name type="scientific">Elysia crispata</name>
    <name type="common">lettuce slug</name>
    <dbReference type="NCBI Taxonomy" id="231223"/>
    <lineage>
        <taxon>Eukaryota</taxon>
        <taxon>Metazoa</taxon>
        <taxon>Spiralia</taxon>
        <taxon>Lophotrochozoa</taxon>
        <taxon>Mollusca</taxon>
        <taxon>Gastropoda</taxon>
        <taxon>Heterobranchia</taxon>
        <taxon>Euthyneura</taxon>
        <taxon>Panpulmonata</taxon>
        <taxon>Sacoglossa</taxon>
        <taxon>Placobranchoidea</taxon>
        <taxon>Plakobranchidae</taxon>
        <taxon>Elysia</taxon>
    </lineage>
</organism>
<sequence>MRCWQNVQRYWNKETFLLSYTRCAKGADRRTLQTTRRTLQGGVTRDLPAADQSMVSGSSRSEVGAGKVGNLNHFTSPESKSVSCGQGKAVHLGGVHVDVPFASWLISWGDDGSNRIGCRTELHSEHTRGDMKGNSR</sequence>